<keyword evidence="3" id="KW-1185">Reference proteome</keyword>
<gene>
    <name evidence="2" type="ORF">KSP40_PGU015019</name>
</gene>
<protein>
    <recommendedName>
        <fullName evidence="1">Putative plant transposon protein domain-containing protein</fullName>
    </recommendedName>
</protein>
<evidence type="ECO:0000259" key="1">
    <source>
        <dbReference type="Pfam" id="PF20167"/>
    </source>
</evidence>
<feature type="domain" description="Putative plant transposon protein" evidence="1">
    <location>
        <begin position="17"/>
        <end position="121"/>
    </location>
</feature>
<dbReference type="Pfam" id="PF20167">
    <property type="entry name" value="Transposase_32"/>
    <property type="match status" value="1"/>
</dbReference>
<name>A0ABR2M4I1_9ASPA</name>
<evidence type="ECO:0000313" key="2">
    <source>
        <dbReference type="EMBL" id="KAK8958519.1"/>
    </source>
</evidence>
<comment type="caution">
    <text evidence="2">The sequence shown here is derived from an EMBL/GenBank/DDBJ whole genome shotgun (WGS) entry which is preliminary data.</text>
</comment>
<accession>A0ABR2M4I1</accession>
<dbReference type="EMBL" id="JBBWWR010000012">
    <property type="protein sequence ID" value="KAK8958519.1"/>
    <property type="molecule type" value="Genomic_DNA"/>
</dbReference>
<dbReference type="InterPro" id="IPR046796">
    <property type="entry name" value="Transposase_32_dom"/>
</dbReference>
<organism evidence="2 3">
    <name type="scientific">Platanthera guangdongensis</name>
    <dbReference type="NCBI Taxonomy" id="2320717"/>
    <lineage>
        <taxon>Eukaryota</taxon>
        <taxon>Viridiplantae</taxon>
        <taxon>Streptophyta</taxon>
        <taxon>Embryophyta</taxon>
        <taxon>Tracheophyta</taxon>
        <taxon>Spermatophyta</taxon>
        <taxon>Magnoliopsida</taxon>
        <taxon>Liliopsida</taxon>
        <taxon>Asparagales</taxon>
        <taxon>Orchidaceae</taxon>
        <taxon>Orchidoideae</taxon>
        <taxon>Orchideae</taxon>
        <taxon>Orchidinae</taxon>
        <taxon>Platanthera</taxon>
    </lineage>
</organism>
<dbReference type="Proteomes" id="UP001412067">
    <property type="component" value="Unassembled WGS sequence"/>
</dbReference>
<sequence length="147" mass="16914">MEARAWSLKYVNQIRALQWESFCHPRTEAILPWVYEFYANARDSNGEKVFVRGKSVDFSAKIINDLFDLDNNIQDGYANILTSVSLDEMMAMVCCTPEPEWASQSRKTLRATCLNREAKGMAPIHQRRGYADTTSEYIDITEGRSYL</sequence>
<reference evidence="2 3" key="1">
    <citation type="journal article" date="2022" name="Nat. Plants">
        <title>Genomes of leafy and leafless Platanthera orchids illuminate the evolution of mycoheterotrophy.</title>
        <authorList>
            <person name="Li M.H."/>
            <person name="Liu K.W."/>
            <person name="Li Z."/>
            <person name="Lu H.C."/>
            <person name="Ye Q.L."/>
            <person name="Zhang D."/>
            <person name="Wang J.Y."/>
            <person name="Li Y.F."/>
            <person name="Zhong Z.M."/>
            <person name="Liu X."/>
            <person name="Yu X."/>
            <person name="Liu D.K."/>
            <person name="Tu X.D."/>
            <person name="Liu B."/>
            <person name="Hao Y."/>
            <person name="Liao X.Y."/>
            <person name="Jiang Y.T."/>
            <person name="Sun W.H."/>
            <person name="Chen J."/>
            <person name="Chen Y.Q."/>
            <person name="Ai Y."/>
            <person name="Zhai J.W."/>
            <person name="Wu S.S."/>
            <person name="Zhou Z."/>
            <person name="Hsiao Y.Y."/>
            <person name="Wu W.L."/>
            <person name="Chen Y.Y."/>
            <person name="Lin Y.F."/>
            <person name="Hsu J.L."/>
            <person name="Li C.Y."/>
            <person name="Wang Z.W."/>
            <person name="Zhao X."/>
            <person name="Zhong W.Y."/>
            <person name="Ma X.K."/>
            <person name="Ma L."/>
            <person name="Huang J."/>
            <person name="Chen G.Z."/>
            <person name="Huang M.Z."/>
            <person name="Huang L."/>
            <person name="Peng D.H."/>
            <person name="Luo Y.B."/>
            <person name="Zou S.Q."/>
            <person name="Chen S.P."/>
            <person name="Lan S."/>
            <person name="Tsai W.C."/>
            <person name="Van de Peer Y."/>
            <person name="Liu Z.J."/>
        </authorList>
    </citation>
    <scope>NUCLEOTIDE SEQUENCE [LARGE SCALE GENOMIC DNA]</scope>
    <source>
        <strain evidence="2">Lor288</strain>
    </source>
</reference>
<proteinExistence type="predicted"/>
<evidence type="ECO:0000313" key="3">
    <source>
        <dbReference type="Proteomes" id="UP001412067"/>
    </source>
</evidence>